<reference evidence="3" key="1">
    <citation type="submission" date="2014-09" db="EMBL/GenBank/DDBJ databases">
        <authorList>
            <person name="Magalhaes I.L.F."/>
            <person name="Oliveira U."/>
            <person name="Santos F.R."/>
            <person name="Vidigal T.H.D.A."/>
            <person name="Brescovit A.D."/>
            <person name="Santos A.J."/>
        </authorList>
    </citation>
    <scope>NUCLEOTIDE SEQUENCE</scope>
    <source>
        <tissue evidence="3">Shoot tissue taken approximately 20 cm above the soil surface</tissue>
    </source>
</reference>
<keyword evidence="2" id="KW-0812">Transmembrane</keyword>
<keyword evidence="2" id="KW-0472">Membrane</keyword>
<feature type="region of interest" description="Disordered" evidence="1">
    <location>
        <begin position="1"/>
        <end position="20"/>
    </location>
</feature>
<accession>A0A0A8XNQ7</accession>
<reference evidence="3" key="2">
    <citation type="journal article" date="2015" name="Data Brief">
        <title>Shoot transcriptome of the giant reed, Arundo donax.</title>
        <authorList>
            <person name="Barrero R.A."/>
            <person name="Guerrero F.D."/>
            <person name="Moolhuijzen P."/>
            <person name="Goolsby J.A."/>
            <person name="Tidwell J."/>
            <person name="Bellgard S.E."/>
            <person name="Bellgard M.I."/>
        </authorList>
    </citation>
    <scope>NUCLEOTIDE SEQUENCE</scope>
    <source>
        <tissue evidence="3">Shoot tissue taken approximately 20 cm above the soil surface</tissue>
    </source>
</reference>
<dbReference type="AlphaFoldDB" id="A0A0A8XNQ7"/>
<organism evidence="3">
    <name type="scientific">Arundo donax</name>
    <name type="common">Giant reed</name>
    <name type="synonym">Donax arundinaceus</name>
    <dbReference type="NCBI Taxonomy" id="35708"/>
    <lineage>
        <taxon>Eukaryota</taxon>
        <taxon>Viridiplantae</taxon>
        <taxon>Streptophyta</taxon>
        <taxon>Embryophyta</taxon>
        <taxon>Tracheophyta</taxon>
        <taxon>Spermatophyta</taxon>
        <taxon>Magnoliopsida</taxon>
        <taxon>Liliopsida</taxon>
        <taxon>Poales</taxon>
        <taxon>Poaceae</taxon>
        <taxon>PACMAD clade</taxon>
        <taxon>Arundinoideae</taxon>
        <taxon>Arundineae</taxon>
        <taxon>Arundo</taxon>
    </lineage>
</organism>
<evidence type="ECO:0000313" key="3">
    <source>
        <dbReference type="EMBL" id="JAD15179.1"/>
    </source>
</evidence>
<dbReference type="EMBL" id="GBRH01282716">
    <property type="protein sequence ID" value="JAD15179.1"/>
    <property type="molecule type" value="Transcribed_RNA"/>
</dbReference>
<keyword evidence="2" id="KW-1133">Transmembrane helix</keyword>
<protein>
    <submittedName>
        <fullName evidence="3">Uncharacterized protein</fullName>
    </submittedName>
</protein>
<evidence type="ECO:0000256" key="1">
    <source>
        <dbReference type="SAM" id="MobiDB-lite"/>
    </source>
</evidence>
<feature type="transmembrane region" description="Helical" evidence="2">
    <location>
        <begin position="35"/>
        <end position="58"/>
    </location>
</feature>
<proteinExistence type="predicted"/>
<sequence length="79" mass="8909">MLRPLVPGSPPSKPSSSLPFPFSLPPFLFAGSERWWCNGVVLLFLPFVSATAWIRCCFRLRARDSAWKKPSSRVTSCYC</sequence>
<evidence type="ECO:0000256" key="2">
    <source>
        <dbReference type="SAM" id="Phobius"/>
    </source>
</evidence>
<name>A0A0A8XNQ7_ARUDO</name>